<feature type="region of interest" description="Disordered" evidence="1">
    <location>
        <begin position="120"/>
        <end position="169"/>
    </location>
</feature>
<dbReference type="SMART" id="SM00321">
    <property type="entry name" value="WSC"/>
    <property type="match status" value="1"/>
</dbReference>
<dbReference type="STRING" id="1450538.A0A2V5HPX2"/>
<feature type="compositionally biased region" description="Acidic residues" evidence="1">
    <location>
        <begin position="122"/>
        <end position="133"/>
    </location>
</feature>
<evidence type="ECO:0000259" key="3">
    <source>
        <dbReference type="PROSITE" id="PS51212"/>
    </source>
</evidence>
<evidence type="ECO:0000313" key="4">
    <source>
        <dbReference type="EMBL" id="PYI13957.1"/>
    </source>
</evidence>
<evidence type="ECO:0000256" key="2">
    <source>
        <dbReference type="SAM" id="SignalP"/>
    </source>
</evidence>
<evidence type="ECO:0000313" key="5">
    <source>
        <dbReference type="Proteomes" id="UP000249829"/>
    </source>
</evidence>
<dbReference type="InterPro" id="IPR002889">
    <property type="entry name" value="WSC_carb-bd"/>
</dbReference>
<dbReference type="Pfam" id="PF01822">
    <property type="entry name" value="WSC"/>
    <property type="match status" value="1"/>
</dbReference>
<dbReference type="PROSITE" id="PS51212">
    <property type="entry name" value="WSC"/>
    <property type="match status" value="1"/>
</dbReference>
<dbReference type="EMBL" id="KZ825225">
    <property type="protein sequence ID" value="PYI13957.1"/>
    <property type="molecule type" value="Genomic_DNA"/>
</dbReference>
<keyword evidence="2" id="KW-0732">Signal</keyword>
<evidence type="ECO:0000256" key="1">
    <source>
        <dbReference type="SAM" id="MobiDB-lite"/>
    </source>
</evidence>
<keyword evidence="5" id="KW-1185">Reference proteome</keyword>
<dbReference type="AlphaFoldDB" id="A0A2V5HPX2"/>
<organism evidence="4 5">
    <name type="scientific">Aspergillus violaceofuscus (strain CBS 115571)</name>
    <dbReference type="NCBI Taxonomy" id="1450538"/>
    <lineage>
        <taxon>Eukaryota</taxon>
        <taxon>Fungi</taxon>
        <taxon>Dikarya</taxon>
        <taxon>Ascomycota</taxon>
        <taxon>Pezizomycotina</taxon>
        <taxon>Eurotiomycetes</taxon>
        <taxon>Eurotiomycetidae</taxon>
        <taxon>Eurotiales</taxon>
        <taxon>Aspergillaceae</taxon>
        <taxon>Aspergillus</taxon>
    </lineage>
</organism>
<name>A0A2V5HPX2_ASPV1</name>
<feature type="signal peptide" evidence="2">
    <location>
        <begin position="1"/>
        <end position="20"/>
    </location>
</feature>
<feature type="domain" description="WSC" evidence="3">
    <location>
        <begin position="23"/>
        <end position="114"/>
    </location>
</feature>
<accession>A0A2V5HPX2</accession>
<feature type="compositionally biased region" description="Acidic residues" evidence="1">
    <location>
        <begin position="145"/>
        <end position="164"/>
    </location>
</feature>
<proteinExistence type="predicted"/>
<protein>
    <recommendedName>
        <fullName evidence="3">WSC domain-containing protein</fullName>
    </recommendedName>
</protein>
<gene>
    <name evidence="4" type="ORF">BO99DRAFT_447256</name>
</gene>
<feature type="chain" id="PRO_5015994272" description="WSC domain-containing protein" evidence="2">
    <location>
        <begin position="21"/>
        <end position="237"/>
    </location>
</feature>
<reference evidence="4 5" key="1">
    <citation type="submission" date="2018-02" db="EMBL/GenBank/DDBJ databases">
        <title>The genomes of Aspergillus section Nigri reveals drivers in fungal speciation.</title>
        <authorList>
            <consortium name="DOE Joint Genome Institute"/>
            <person name="Vesth T.C."/>
            <person name="Nybo J."/>
            <person name="Theobald S."/>
            <person name="Brandl J."/>
            <person name="Frisvad J.C."/>
            <person name="Nielsen K.F."/>
            <person name="Lyhne E.K."/>
            <person name="Kogle M.E."/>
            <person name="Kuo A."/>
            <person name="Riley R."/>
            <person name="Clum A."/>
            <person name="Nolan M."/>
            <person name="Lipzen A."/>
            <person name="Salamov A."/>
            <person name="Henrissat B."/>
            <person name="Wiebenga A."/>
            <person name="De vries R.P."/>
            <person name="Grigoriev I.V."/>
            <person name="Mortensen U.H."/>
            <person name="Andersen M.R."/>
            <person name="Baker S.E."/>
        </authorList>
    </citation>
    <scope>NUCLEOTIDE SEQUENCE [LARGE SCALE GENOMIC DNA]</scope>
    <source>
        <strain evidence="4 5">CBS 115571</strain>
    </source>
</reference>
<dbReference type="Proteomes" id="UP000249829">
    <property type="component" value="Unassembled WGS sequence"/>
</dbReference>
<sequence>MKSVIYSLAASLPLVLPTQADSLWEQVSCFTSVGNMENMGTFEFQSVDHCIAQCDEVNGVFAAVQEESCYCGTAALDIQDMALADGDSACNASCPGYAVDTCGGDGVYSLWVSQEYVLSLGGDDDDDDDDDNANDNNADNKGYDYGDEDGGSDGEENEDGEDSDSDYHSGWHSTFTAVATITPSSTSATNPVSTSASLSSLASSMTASTTQTATGSAAITTTTSTSGASRRFRILFF</sequence>